<keyword evidence="5" id="KW-0808">Transferase</keyword>
<dbReference type="InterPro" id="IPR003661">
    <property type="entry name" value="HisK_dim/P_dom"/>
</dbReference>
<dbReference type="InterPro" id="IPR004358">
    <property type="entry name" value="Sig_transdc_His_kin-like_C"/>
</dbReference>
<dbReference type="Pfam" id="PF02518">
    <property type="entry name" value="HATPase_c"/>
    <property type="match status" value="1"/>
</dbReference>
<dbReference type="Pfam" id="PF00672">
    <property type="entry name" value="HAMP"/>
    <property type="match status" value="1"/>
</dbReference>
<dbReference type="Gene3D" id="1.10.287.130">
    <property type="match status" value="1"/>
</dbReference>
<evidence type="ECO:0000256" key="1">
    <source>
        <dbReference type="ARBA" id="ARBA00000085"/>
    </source>
</evidence>
<dbReference type="InterPro" id="IPR035965">
    <property type="entry name" value="PAS-like_dom_sf"/>
</dbReference>
<evidence type="ECO:0000259" key="11">
    <source>
        <dbReference type="PROSITE" id="PS50113"/>
    </source>
</evidence>
<dbReference type="InterPro" id="IPR050351">
    <property type="entry name" value="BphY/WalK/GraS-like"/>
</dbReference>
<dbReference type="GO" id="GO:0000156">
    <property type="term" value="F:phosphorelay response regulator activity"/>
    <property type="evidence" value="ECO:0007669"/>
    <property type="project" value="TreeGrafter"/>
</dbReference>
<dbReference type="InterPro" id="IPR000014">
    <property type="entry name" value="PAS"/>
</dbReference>
<dbReference type="NCBIfam" id="TIGR00229">
    <property type="entry name" value="sensory_box"/>
    <property type="match status" value="4"/>
</dbReference>
<accession>A0A809R760</accession>
<dbReference type="InterPro" id="IPR000700">
    <property type="entry name" value="PAS-assoc_C"/>
</dbReference>
<dbReference type="Gene3D" id="3.30.565.10">
    <property type="entry name" value="Histidine kinase-like ATPase, C-terminal domain"/>
    <property type="match status" value="1"/>
</dbReference>
<dbReference type="PROSITE" id="PS50885">
    <property type="entry name" value="HAMP"/>
    <property type="match status" value="1"/>
</dbReference>
<dbReference type="FunFam" id="3.30.565.10:FF:000006">
    <property type="entry name" value="Sensor histidine kinase WalK"/>
    <property type="match status" value="1"/>
</dbReference>
<dbReference type="PRINTS" id="PR00344">
    <property type="entry name" value="BCTRLSENSOR"/>
</dbReference>
<dbReference type="CDD" id="cd00130">
    <property type="entry name" value="PAS"/>
    <property type="match status" value="4"/>
</dbReference>
<dbReference type="SMART" id="SM00388">
    <property type="entry name" value="HisKA"/>
    <property type="match status" value="1"/>
</dbReference>
<comment type="catalytic activity">
    <reaction evidence="1">
        <text>ATP + protein L-histidine = ADP + protein N-phospho-L-histidine.</text>
        <dbReference type="EC" id="2.7.13.3"/>
    </reaction>
</comment>
<dbReference type="Pfam" id="PF13426">
    <property type="entry name" value="PAS_9"/>
    <property type="match status" value="4"/>
</dbReference>
<feature type="domain" description="PAS" evidence="10">
    <location>
        <begin position="486"/>
        <end position="557"/>
    </location>
</feature>
<dbReference type="SMART" id="SM00091">
    <property type="entry name" value="PAS"/>
    <property type="match status" value="4"/>
</dbReference>
<organism evidence="13 14">
    <name type="scientific">Candidatus Desulfobacillus denitrificans</name>
    <dbReference type="NCBI Taxonomy" id="2608985"/>
    <lineage>
        <taxon>Bacteria</taxon>
        <taxon>Pseudomonadati</taxon>
        <taxon>Pseudomonadota</taxon>
        <taxon>Betaproteobacteria</taxon>
        <taxon>Candidatus Desulfobacillus</taxon>
    </lineage>
</organism>
<dbReference type="PROSITE" id="PS50112">
    <property type="entry name" value="PAS"/>
    <property type="match status" value="4"/>
</dbReference>
<sequence>MRLRAKLALGLTAMLAVLVLAMAWLSWLGVRDEIRAGAAKQLFSLVSYAAQGMDNDLRLATDTVRAVAQSVPAEAVGSPAALAQYMGRLPMPMGGFERCIAIAPDGWPLAQQPEQPPIGNQSFAGREYFRRAMAERQAVISRPFLGTISRLPVVAIAVPRIGTDGAVELVLQCSFSLNHERIFGEVQSARIGRSGYLYVATREGQILLHPDRARILADATSGGANAPAGKAGDGFEGTEEGENSAGVRALMSVRQLRAANWFVAAVYPLEEAYAPLREAGRRVILLNVLVLLACAACAWLLAGLLVRPLERLTRHVGVLRERPQTVVHQLPLRNDEIGALAMSFNGLLAELRERENSLRASEEKFTKAFHAIPDFVSITRLRDGLVLDVNEGFEKLTGYSAAEIVGRSFVDIGLWADPVERAGMVARIMRDGAEHDAVHHFKTKSGEARTVLGSAVRIDIGGEPCLIAIARDVTEQLRTQEALRQSEEKFSKVFHASPDAIVVTRPRDGMVIEANEGFSQLTGHDADEVIGGSIVDTLRIWDDPALRQRFVEILKRDGRVSGFEHDIRRKDGELRHCTASAVAIDIGGEPCVITIVRDVTLQRLQQEALKASEERFAKAFNANPNYATISRLADGRYTAINPSFERMTGWRAQDVLGRTATEIGLWADPADREELVRRLKEDGEWHGFRVRLVKKSGEIMLAEGTCVLSEIGGEQQIIAIGRDITEMQRAEDALRQSEEKFSKVFHASPDWIFIVRVEDGLILDANEGFARLSGYSIDEALGRLSTDLGLWANPEMRARFRAELESKGSVSNYEFVMRRKDGNLRDMLMSSVAIDIGGTACLISICRDITDQRRAEEEIRNINVALEHRVQERTAKLEETVREMESFSYSISHDLRAPLRAIAGYAKIIDEDYAAQFDAEGRRLLERIAGGAVRMGELIDDLLDFARIGRAELKRAPIDMAGLAREVLAELPEAAGGRKLEVRIGAMPMASADRSLVRQVWSNLLSNALKYTRRCDAALIEAGGREERGEAHYFVRDNGAGFDMAYADKLFRVFQRLHRDADFEGTGVGLAIVARIVERHGGRVWAESAPGQGATFHFTLPLAS</sequence>
<dbReference type="PROSITE" id="PS50109">
    <property type="entry name" value="HIS_KIN"/>
    <property type="match status" value="1"/>
</dbReference>
<dbReference type="CDD" id="cd00082">
    <property type="entry name" value="HisKA"/>
    <property type="match status" value="1"/>
</dbReference>
<evidence type="ECO:0000256" key="8">
    <source>
        <dbReference type="SAM" id="Phobius"/>
    </source>
</evidence>
<protein>
    <recommendedName>
        <fullName evidence="3">histidine kinase</fullName>
        <ecNumber evidence="3">2.7.13.3</ecNumber>
    </recommendedName>
</protein>
<gene>
    <name evidence="13" type="ORF">DSYM_08740</name>
</gene>
<evidence type="ECO:0000313" key="14">
    <source>
        <dbReference type="Proteomes" id="UP000662914"/>
    </source>
</evidence>
<feature type="domain" description="HAMP" evidence="12">
    <location>
        <begin position="303"/>
        <end position="356"/>
    </location>
</feature>
<evidence type="ECO:0000259" key="10">
    <source>
        <dbReference type="PROSITE" id="PS50112"/>
    </source>
</evidence>
<evidence type="ECO:0000259" key="12">
    <source>
        <dbReference type="PROSITE" id="PS50885"/>
    </source>
</evidence>
<dbReference type="Gene3D" id="6.10.340.10">
    <property type="match status" value="1"/>
</dbReference>
<feature type="domain" description="Histidine kinase" evidence="9">
    <location>
        <begin position="890"/>
        <end position="1104"/>
    </location>
</feature>
<dbReference type="CDD" id="cd12914">
    <property type="entry name" value="PDC1_DGC_like"/>
    <property type="match status" value="1"/>
</dbReference>
<dbReference type="InterPro" id="IPR005467">
    <property type="entry name" value="His_kinase_dom"/>
</dbReference>
<keyword evidence="7 8" id="KW-0472">Membrane</keyword>
<dbReference type="Pfam" id="PF00512">
    <property type="entry name" value="HisKA"/>
    <property type="match status" value="1"/>
</dbReference>
<dbReference type="SUPFAM" id="SSF47384">
    <property type="entry name" value="Homodimeric domain of signal transducing histidine kinase"/>
    <property type="match status" value="1"/>
</dbReference>
<dbReference type="GO" id="GO:0007234">
    <property type="term" value="P:osmosensory signaling via phosphorelay pathway"/>
    <property type="evidence" value="ECO:0007669"/>
    <property type="project" value="TreeGrafter"/>
</dbReference>
<feature type="domain" description="PAS" evidence="10">
    <location>
        <begin position="361"/>
        <end position="410"/>
    </location>
</feature>
<evidence type="ECO:0000256" key="2">
    <source>
        <dbReference type="ARBA" id="ARBA00004429"/>
    </source>
</evidence>
<dbReference type="PANTHER" id="PTHR42878">
    <property type="entry name" value="TWO-COMPONENT HISTIDINE KINASE"/>
    <property type="match status" value="1"/>
</dbReference>
<evidence type="ECO:0000256" key="7">
    <source>
        <dbReference type="ARBA" id="ARBA00023136"/>
    </source>
</evidence>
<dbReference type="SUPFAM" id="SSF55785">
    <property type="entry name" value="PYP-like sensor domain (PAS domain)"/>
    <property type="match status" value="4"/>
</dbReference>
<dbReference type="Proteomes" id="UP000662914">
    <property type="component" value="Chromosome"/>
</dbReference>
<evidence type="ECO:0000313" key="13">
    <source>
        <dbReference type="EMBL" id="BBO20175.1"/>
    </source>
</evidence>
<dbReference type="GO" id="GO:0005886">
    <property type="term" value="C:plasma membrane"/>
    <property type="evidence" value="ECO:0007669"/>
    <property type="project" value="UniProtKB-SubCell"/>
</dbReference>
<dbReference type="EC" id="2.7.13.3" evidence="3"/>
<dbReference type="EMBL" id="AP021857">
    <property type="protein sequence ID" value="BBO20175.1"/>
    <property type="molecule type" value="Genomic_DNA"/>
</dbReference>
<dbReference type="GO" id="GO:0030295">
    <property type="term" value="F:protein kinase activator activity"/>
    <property type="evidence" value="ECO:0007669"/>
    <property type="project" value="TreeGrafter"/>
</dbReference>
<evidence type="ECO:0000256" key="3">
    <source>
        <dbReference type="ARBA" id="ARBA00012438"/>
    </source>
</evidence>
<dbReference type="InterPro" id="IPR003594">
    <property type="entry name" value="HATPase_dom"/>
</dbReference>
<dbReference type="PROSITE" id="PS50113">
    <property type="entry name" value="PAC"/>
    <property type="match status" value="2"/>
</dbReference>
<dbReference type="InterPro" id="IPR036097">
    <property type="entry name" value="HisK_dim/P_sf"/>
</dbReference>
<dbReference type="CDD" id="cd18774">
    <property type="entry name" value="PDC2_HK_sensor"/>
    <property type="match status" value="1"/>
</dbReference>
<feature type="domain" description="PAS" evidence="10">
    <location>
        <begin position="612"/>
        <end position="681"/>
    </location>
</feature>
<dbReference type="SMART" id="SM00304">
    <property type="entry name" value="HAMP"/>
    <property type="match status" value="1"/>
</dbReference>
<feature type="domain" description="PAS" evidence="10">
    <location>
        <begin position="737"/>
        <end position="805"/>
    </location>
</feature>
<feature type="domain" description="PAC" evidence="11">
    <location>
        <begin position="686"/>
        <end position="736"/>
    </location>
</feature>
<dbReference type="SUPFAM" id="SSF158472">
    <property type="entry name" value="HAMP domain-like"/>
    <property type="match status" value="1"/>
</dbReference>
<dbReference type="SUPFAM" id="SSF55874">
    <property type="entry name" value="ATPase domain of HSP90 chaperone/DNA topoisomerase II/histidine kinase"/>
    <property type="match status" value="1"/>
</dbReference>
<dbReference type="SMART" id="SM00086">
    <property type="entry name" value="PAC"/>
    <property type="match status" value="4"/>
</dbReference>
<dbReference type="InterPro" id="IPR003660">
    <property type="entry name" value="HAMP_dom"/>
</dbReference>
<name>A0A809R760_9PROT</name>
<evidence type="ECO:0000256" key="5">
    <source>
        <dbReference type="ARBA" id="ARBA00022679"/>
    </source>
</evidence>
<proteinExistence type="predicted"/>
<dbReference type="PANTHER" id="PTHR42878:SF15">
    <property type="entry name" value="BACTERIOPHYTOCHROME"/>
    <property type="match status" value="1"/>
</dbReference>
<dbReference type="InterPro" id="IPR001610">
    <property type="entry name" value="PAC"/>
</dbReference>
<dbReference type="SMART" id="SM00387">
    <property type="entry name" value="HATPase_c"/>
    <property type="match status" value="1"/>
</dbReference>
<evidence type="ECO:0000259" key="9">
    <source>
        <dbReference type="PROSITE" id="PS50109"/>
    </source>
</evidence>
<feature type="transmembrane region" description="Helical" evidence="8">
    <location>
        <begin position="284"/>
        <end position="306"/>
    </location>
</feature>
<keyword evidence="8" id="KW-0812">Transmembrane</keyword>
<evidence type="ECO:0000256" key="6">
    <source>
        <dbReference type="ARBA" id="ARBA00022777"/>
    </source>
</evidence>
<dbReference type="AlphaFoldDB" id="A0A809R760"/>
<evidence type="ECO:0000256" key="4">
    <source>
        <dbReference type="ARBA" id="ARBA00022553"/>
    </source>
</evidence>
<dbReference type="InterPro" id="IPR036890">
    <property type="entry name" value="HATPase_C_sf"/>
</dbReference>
<reference evidence="13" key="1">
    <citation type="journal article" name="DNA Res.">
        <title>The physiological potential of anammox bacteria as revealed by their core genome structure.</title>
        <authorList>
            <person name="Okubo T."/>
            <person name="Toyoda A."/>
            <person name="Fukuhara K."/>
            <person name="Uchiyama I."/>
            <person name="Harigaya Y."/>
            <person name="Kuroiwa M."/>
            <person name="Suzuki T."/>
            <person name="Murakami Y."/>
            <person name="Suwa Y."/>
            <person name="Takami H."/>
        </authorList>
    </citation>
    <scope>NUCLEOTIDE SEQUENCE</scope>
    <source>
        <strain evidence="13">317325-3</strain>
    </source>
</reference>
<keyword evidence="6" id="KW-0418">Kinase</keyword>
<comment type="subcellular location">
    <subcellularLocation>
        <location evidence="2">Cell inner membrane</location>
        <topology evidence="2">Multi-pass membrane protein</topology>
    </subcellularLocation>
</comment>
<keyword evidence="4" id="KW-0597">Phosphoprotein</keyword>
<dbReference type="CDD" id="cd06225">
    <property type="entry name" value="HAMP"/>
    <property type="match status" value="1"/>
</dbReference>
<dbReference type="GO" id="GO:0000155">
    <property type="term" value="F:phosphorelay sensor kinase activity"/>
    <property type="evidence" value="ECO:0007669"/>
    <property type="project" value="InterPro"/>
</dbReference>
<dbReference type="Gene3D" id="3.30.450.20">
    <property type="entry name" value="PAS domain"/>
    <property type="match status" value="5"/>
</dbReference>
<dbReference type="KEGG" id="ddz:DSYM_08740"/>
<keyword evidence="8" id="KW-1133">Transmembrane helix</keyword>
<feature type="domain" description="PAC" evidence="11">
    <location>
        <begin position="811"/>
        <end position="861"/>
    </location>
</feature>
<dbReference type="FunFam" id="1.10.287.130:FF:000070">
    <property type="entry name" value="Histidine kinase sensor protein"/>
    <property type="match status" value="1"/>
</dbReference>